<evidence type="ECO:0000313" key="2">
    <source>
        <dbReference type="EMBL" id="MCE7029842.1"/>
    </source>
</evidence>
<feature type="signal peptide" evidence="1">
    <location>
        <begin position="1"/>
        <end position="30"/>
    </location>
</feature>
<comment type="caution">
    <text evidence="2">The sequence shown here is derived from an EMBL/GenBank/DDBJ whole genome shotgun (WGS) entry which is preliminary data.</text>
</comment>
<gene>
    <name evidence="2" type="ORF">LZD57_17775</name>
</gene>
<reference evidence="2" key="1">
    <citation type="submission" date="2022-01" db="EMBL/GenBank/DDBJ databases">
        <title>Jiella avicenniae sp. nov., a novel endophytic bacterium isolated from bark of Avicennia marina.</title>
        <authorList>
            <person name="Tuo L."/>
        </authorList>
    </citation>
    <scope>NUCLEOTIDE SEQUENCE</scope>
    <source>
        <strain evidence="2">CBK1P-4</strain>
    </source>
</reference>
<dbReference type="Proteomes" id="UP001139035">
    <property type="component" value="Unassembled WGS sequence"/>
</dbReference>
<accession>A0A9X1P1S5</accession>
<dbReference type="RefSeq" id="WP_233720828.1">
    <property type="nucleotide sequence ID" value="NZ_JAJUWU010000018.1"/>
</dbReference>
<name>A0A9X1P1S5_9HYPH</name>
<evidence type="ECO:0000313" key="3">
    <source>
        <dbReference type="Proteomes" id="UP001139035"/>
    </source>
</evidence>
<protein>
    <submittedName>
        <fullName evidence="2">Uncharacterized protein</fullName>
    </submittedName>
</protein>
<dbReference type="AlphaFoldDB" id="A0A9X1P1S5"/>
<keyword evidence="3" id="KW-1185">Reference proteome</keyword>
<organism evidence="2 3">
    <name type="scientific">Jiella avicenniae</name>
    <dbReference type="NCBI Taxonomy" id="2907202"/>
    <lineage>
        <taxon>Bacteria</taxon>
        <taxon>Pseudomonadati</taxon>
        <taxon>Pseudomonadota</taxon>
        <taxon>Alphaproteobacteria</taxon>
        <taxon>Hyphomicrobiales</taxon>
        <taxon>Aurantimonadaceae</taxon>
        <taxon>Jiella</taxon>
    </lineage>
</organism>
<keyword evidence="1" id="KW-0732">Signal</keyword>
<evidence type="ECO:0000256" key="1">
    <source>
        <dbReference type="SAM" id="SignalP"/>
    </source>
</evidence>
<sequence length="93" mass="9941">MMVSKEQLVVGNTGKIIAISLILAGVPAMAAAQDAKSTQSYEVSSLRLTSLPVPTSRASALGIDTKVSEQRKIRRTADGIRIVGPVFFPEDRQ</sequence>
<dbReference type="EMBL" id="JAJUWU010000018">
    <property type="protein sequence ID" value="MCE7029842.1"/>
    <property type="molecule type" value="Genomic_DNA"/>
</dbReference>
<feature type="chain" id="PRO_5040735631" evidence="1">
    <location>
        <begin position="31"/>
        <end position="93"/>
    </location>
</feature>
<proteinExistence type="predicted"/>